<keyword evidence="1" id="KW-0175">Coiled coil</keyword>
<dbReference type="RefSeq" id="WP_184265290.1">
    <property type="nucleotide sequence ID" value="NZ_JACIIX010000016.1"/>
</dbReference>
<feature type="region of interest" description="Disordered" evidence="2">
    <location>
        <begin position="158"/>
        <end position="257"/>
    </location>
</feature>
<sequence length="370" mass="37877">MASQVPSNPFAGGDDYFTLLRKARQRRSSGARLSVMELTGLTETQRKALIQAQSLTDRFETELDIRQKALDDARKARQQQTVTDRRKAEQEEAARKLEKARKEMERLKTQAQAAAAAGDVERARSIAQAVKGVLRDISSALRTLHGASATAFLTGASGGGGSAGASGSDPAQARTAGAEAQATTSTAAVSPEAGASASGASVSGEDGQAQAAATAGQDLNGDGAVDASERQAVQQQAEQAGAPSSGTDGRQAAGSGVDPVLIEGQGEAARAVAIARQIVAILRAMRPKNPAGAEADASPETGIGKQPAQTQRAEETGATGDGPDPAADRRPEQPEQGRGYRGVVEQMSADVEGLALGLIVTSGQTLNIQA</sequence>
<feature type="compositionally biased region" description="Low complexity" evidence="2">
    <location>
        <begin position="165"/>
        <end position="217"/>
    </location>
</feature>
<gene>
    <name evidence="3" type="ORF">FHS48_003457</name>
</gene>
<feature type="compositionally biased region" description="Low complexity" evidence="2">
    <location>
        <begin position="230"/>
        <end position="242"/>
    </location>
</feature>
<proteinExistence type="predicted"/>
<feature type="region of interest" description="Disordered" evidence="2">
    <location>
        <begin position="290"/>
        <end position="342"/>
    </location>
</feature>
<organism evidence="3 4">
    <name type="scientific">Novispirillum itersonii</name>
    <name type="common">Aquaspirillum itersonii</name>
    <dbReference type="NCBI Taxonomy" id="189"/>
    <lineage>
        <taxon>Bacteria</taxon>
        <taxon>Pseudomonadati</taxon>
        <taxon>Pseudomonadota</taxon>
        <taxon>Alphaproteobacteria</taxon>
        <taxon>Rhodospirillales</taxon>
        <taxon>Novispirillaceae</taxon>
        <taxon>Novispirillum</taxon>
    </lineage>
</organism>
<feature type="coiled-coil region" evidence="1">
    <location>
        <begin position="83"/>
        <end position="117"/>
    </location>
</feature>
<feature type="compositionally biased region" description="Basic and acidic residues" evidence="2">
    <location>
        <begin position="326"/>
        <end position="335"/>
    </location>
</feature>
<accession>A0A7X0DNI2</accession>
<dbReference type="AlphaFoldDB" id="A0A7X0DNI2"/>
<evidence type="ECO:0000313" key="3">
    <source>
        <dbReference type="EMBL" id="MBB6212010.1"/>
    </source>
</evidence>
<dbReference type="EMBL" id="JACIIX010000016">
    <property type="protein sequence ID" value="MBB6212010.1"/>
    <property type="molecule type" value="Genomic_DNA"/>
</dbReference>
<comment type="caution">
    <text evidence="3">The sequence shown here is derived from an EMBL/GenBank/DDBJ whole genome shotgun (WGS) entry which is preliminary data.</text>
</comment>
<reference evidence="3 4" key="1">
    <citation type="submission" date="2020-08" db="EMBL/GenBank/DDBJ databases">
        <title>Genomic Encyclopedia of Type Strains, Phase IV (KMG-IV): sequencing the most valuable type-strain genomes for metagenomic binning, comparative biology and taxonomic classification.</title>
        <authorList>
            <person name="Goeker M."/>
        </authorList>
    </citation>
    <scope>NUCLEOTIDE SEQUENCE [LARGE SCALE GENOMIC DNA]</scope>
    <source>
        <strain evidence="3 4">DSM 11590</strain>
    </source>
</reference>
<name>A0A7X0DNI2_NOVIT</name>
<evidence type="ECO:0000313" key="4">
    <source>
        <dbReference type="Proteomes" id="UP000544872"/>
    </source>
</evidence>
<evidence type="ECO:0000256" key="2">
    <source>
        <dbReference type="SAM" id="MobiDB-lite"/>
    </source>
</evidence>
<evidence type="ECO:0000256" key="1">
    <source>
        <dbReference type="SAM" id="Coils"/>
    </source>
</evidence>
<keyword evidence="4" id="KW-1185">Reference proteome</keyword>
<protein>
    <submittedName>
        <fullName evidence="3">Uncharacterized protein</fullName>
    </submittedName>
</protein>
<dbReference type="Proteomes" id="UP000544872">
    <property type="component" value="Unassembled WGS sequence"/>
</dbReference>